<dbReference type="EMBL" id="JXTC01000345">
    <property type="protein sequence ID" value="PON62566.1"/>
    <property type="molecule type" value="Genomic_DNA"/>
</dbReference>
<keyword evidence="3" id="KW-1185">Reference proteome</keyword>
<dbReference type="AlphaFoldDB" id="A0A2P5CNH3"/>
<reference evidence="3" key="1">
    <citation type="submission" date="2016-06" db="EMBL/GenBank/DDBJ databases">
        <title>Parallel loss of symbiosis genes in relatives of nitrogen-fixing non-legume Parasponia.</title>
        <authorList>
            <person name="Van Velzen R."/>
            <person name="Holmer R."/>
            <person name="Bu F."/>
            <person name="Rutten L."/>
            <person name="Van Zeijl A."/>
            <person name="Liu W."/>
            <person name="Santuari L."/>
            <person name="Cao Q."/>
            <person name="Sharma T."/>
            <person name="Shen D."/>
            <person name="Roswanjaya Y."/>
            <person name="Wardhani T."/>
            <person name="Kalhor M.S."/>
            <person name="Jansen J."/>
            <person name="Van den Hoogen J."/>
            <person name="Gungor B."/>
            <person name="Hartog M."/>
            <person name="Hontelez J."/>
            <person name="Verver J."/>
            <person name="Yang W.-C."/>
            <person name="Schijlen E."/>
            <person name="Repin R."/>
            <person name="Schilthuizen M."/>
            <person name="Schranz E."/>
            <person name="Heidstra R."/>
            <person name="Miyata K."/>
            <person name="Fedorova E."/>
            <person name="Kohlen W."/>
            <person name="Bisseling T."/>
            <person name="Smit S."/>
            <person name="Geurts R."/>
        </authorList>
    </citation>
    <scope>NUCLEOTIDE SEQUENCE [LARGE SCALE GENOMIC DNA]</scope>
    <source>
        <strain evidence="3">cv. RG33-2</strain>
    </source>
</reference>
<dbReference type="Proteomes" id="UP000237000">
    <property type="component" value="Unassembled WGS sequence"/>
</dbReference>
<organism evidence="2 3">
    <name type="scientific">Trema orientale</name>
    <name type="common">Charcoal tree</name>
    <name type="synonym">Celtis orientalis</name>
    <dbReference type="NCBI Taxonomy" id="63057"/>
    <lineage>
        <taxon>Eukaryota</taxon>
        <taxon>Viridiplantae</taxon>
        <taxon>Streptophyta</taxon>
        <taxon>Embryophyta</taxon>
        <taxon>Tracheophyta</taxon>
        <taxon>Spermatophyta</taxon>
        <taxon>Magnoliopsida</taxon>
        <taxon>eudicotyledons</taxon>
        <taxon>Gunneridae</taxon>
        <taxon>Pentapetalae</taxon>
        <taxon>rosids</taxon>
        <taxon>fabids</taxon>
        <taxon>Rosales</taxon>
        <taxon>Cannabaceae</taxon>
        <taxon>Trema</taxon>
    </lineage>
</organism>
<evidence type="ECO:0000313" key="2">
    <source>
        <dbReference type="EMBL" id="PON62566.1"/>
    </source>
</evidence>
<accession>A0A2P5CNH3</accession>
<feature type="region of interest" description="Disordered" evidence="1">
    <location>
        <begin position="31"/>
        <end position="51"/>
    </location>
</feature>
<dbReference type="InParanoid" id="A0A2P5CNH3"/>
<evidence type="ECO:0000313" key="3">
    <source>
        <dbReference type="Proteomes" id="UP000237000"/>
    </source>
</evidence>
<evidence type="ECO:0000256" key="1">
    <source>
        <dbReference type="SAM" id="MobiDB-lite"/>
    </source>
</evidence>
<gene>
    <name evidence="2" type="ORF">TorRG33x02_278920</name>
</gene>
<proteinExistence type="predicted"/>
<name>A0A2P5CNH3_TREOI</name>
<protein>
    <submittedName>
        <fullName evidence="2">Uncharacterized protein</fullName>
    </submittedName>
</protein>
<comment type="caution">
    <text evidence="2">The sequence shown here is derived from an EMBL/GenBank/DDBJ whole genome shotgun (WGS) entry which is preliminary data.</text>
</comment>
<sequence length="101" mass="11139">MSWLVACEVGKQVSAIVTPELGMKRFPPLLPGAVSGGERSAQRKRDRGNRPQFHALTRGFILGWSGNNKNFLRLIRQIANFLGNQTGKKRSLASLICFALS</sequence>